<evidence type="ECO:0000313" key="1">
    <source>
        <dbReference type="EMBL" id="GAF82545.1"/>
    </source>
</evidence>
<protein>
    <recommendedName>
        <fullName evidence="2">Right handed beta helix domain-containing protein</fullName>
    </recommendedName>
</protein>
<dbReference type="SUPFAM" id="SSF51126">
    <property type="entry name" value="Pectin lyase-like"/>
    <property type="match status" value="1"/>
</dbReference>
<feature type="non-terminal residue" evidence="1">
    <location>
        <position position="424"/>
    </location>
</feature>
<feature type="non-terminal residue" evidence="1">
    <location>
        <position position="1"/>
    </location>
</feature>
<dbReference type="InterPro" id="IPR012334">
    <property type="entry name" value="Pectin_lyas_fold"/>
</dbReference>
<sequence length="424" mass="46860">RFIVDPPTIENLGFRWYIEGDSNRNASVTVEFRKKGQAQWKNALPMLRVHHEVVNQVYGPYRTGNLFAGSVLFLEPATIYEIRFTMSDPDGGAPAKPRIVSATTRAEPRPFKGGQTIKGSADKGLLAAFKEAKPGDVILLAPGVYKGPFDLEKSGTAERPIVIRGPAEGEAILEGDGLGSKSHIVTLNGTHYLSFERLTFRGAQTAIYAAKPGGSVGLVVRGCRIQDVVYGINTGCANSKNWYIADNEIVGINTTWYPRPRETYMSPGHTGINVYGQGHVICYNRITRFSDSAAIYNFGPPVDDVTKHCVNIDFYNNDLSWAQDDTFEADYGCHNVRFYRNRCYNTHTGMSTQPFYGGPVYLIRNELYGITSLSYKLNNYPAGIEAYNNTSCCAGPGFRPPPIWQNGHFRNNLIMGGSEHALIS</sequence>
<gene>
    <name evidence="1" type="ORF">S01H1_11835</name>
</gene>
<dbReference type="EMBL" id="BARS01006049">
    <property type="protein sequence ID" value="GAF82545.1"/>
    <property type="molecule type" value="Genomic_DNA"/>
</dbReference>
<dbReference type="AlphaFoldDB" id="X0U263"/>
<dbReference type="Gene3D" id="2.160.20.10">
    <property type="entry name" value="Single-stranded right-handed beta-helix, Pectin lyase-like"/>
    <property type="match status" value="1"/>
</dbReference>
<organism evidence="1">
    <name type="scientific">marine sediment metagenome</name>
    <dbReference type="NCBI Taxonomy" id="412755"/>
    <lineage>
        <taxon>unclassified sequences</taxon>
        <taxon>metagenomes</taxon>
        <taxon>ecological metagenomes</taxon>
    </lineage>
</organism>
<comment type="caution">
    <text evidence="1">The sequence shown here is derived from an EMBL/GenBank/DDBJ whole genome shotgun (WGS) entry which is preliminary data.</text>
</comment>
<dbReference type="Pfam" id="PF14592">
    <property type="entry name" value="Chondroitinas_B"/>
    <property type="match status" value="1"/>
</dbReference>
<evidence type="ECO:0008006" key="2">
    <source>
        <dbReference type="Google" id="ProtNLM"/>
    </source>
</evidence>
<reference evidence="1" key="1">
    <citation type="journal article" date="2014" name="Front. Microbiol.">
        <title>High frequency of phylogenetically diverse reductive dehalogenase-homologous genes in deep subseafloor sedimentary metagenomes.</title>
        <authorList>
            <person name="Kawai M."/>
            <person name="Futagami T."/>
            <person name="Toyoda A."/>
            <person name="Takaki Y."/>
            <person name="Nishi S."/>
            <person name="Hori S."/>
            <person name="Arai W."/>
            <person name="Tsubouchi T."/>
            <person name="Morono Y."/>
            <person name="Uchiyama I."/>
            <person name="Ito T."/>
            <person name="Fujiyama A."/>
            <person name="Inagaki F."/>
            <person name="Takami H."/>
        </authorList>
    </citation>
    <scope>NUCLEOTIDE SEQUENCE</scope>
    <source>
        <strain evidence="1">Expedition CK06-06</strain>
    </source>
</reference>
<proteinExistence type="predicted"/>
<dbReference type="InterPro" id="IPR039513">
    <property type="entry name" value="PL-6"/>
</dbReference>
<accession>X0U263</accession>
<name>X0U263_9ZZZZ</name>
<dbReference type="InterPro" id="IPR011050">
    <property type="entry name" value="Pectin_lyase_fold/virulence"/>
</dbReference>